<reference evidence="3 4" key="1">
    <citation type="submission" date="2014-08" db="EMBL/GenBank/DDBJ databases">
        <title>Comparative genomics of the Paenibacillus odorifer group.</title>
        <authorList>
            <person name="den Bakker H.C."/>
            <person name="Tsai Y.-C."/>
            <person name="Martin N."/>
            <person name="Korlach J."/>
            <person name="Wiedmann M."/>
        </authorList>
    </citation>
    <scope>NUCLEOTIDE SEQUENCE [LARGE SCALE GENOMIC DNA]</scope>
    <source>
        <strain evidence="3 4">DSM 14472</strain>
    </source>
</reference>
<keyword evidence="4" id="KW-1185">Reference proteome</keyword>
<name>A0A089LRS4_9BACL</name>
<dbReference type="PROSITE" id="PS51257">
    <property type="entry name" value="PROKAR_LIPOPROTEIN"/>
    <property type="match status" value="1"/>
</dbReference>
<evidence type="ECO:0000256" key="1">
    <source>
        <dbReference type="SAM" id="MobiDB-lite"/>
    </source>
</evidence>
<dbReference type="HOGENOM" id="CLU_106616_0_0_9"/>
<organism evidence="3 4">
    <name type="scientific">Paenibacillus stellifer</name>
    <dbReference type="NCBI Taxonomy" id="169760"/>
    <lineage>
        <taxon>Bacteria</taxon>
        <taxon>Bacillati</taxon>
        <taxon>Bacillota</taxon>
        <taxon>Bacilli</taxon>
        <taxon>Bacillales</taxon>
        <taxon>Paenibacillaceae</taxon>
        <taxon>Paenibacillus</taxon>
    </lineage>
</organism>
<evidence type="ECO:0000313" key="3">
    <source>
        <dbReference type="EMBL" id="AIQ62795.1"/>
    </source>
</evidence>
<feature type="compositionally biased region" description="Low complexity" evidence="1">
    <location>
        <begin position="25"/>
        <end position="89"/>
    </location>
</feature>
<dbReference type="InterPro" id="IPR025453">
    <property type="entry name" value="DUF4309"/>
</dbReference>
<dbReference type="KEGG" id="pste:PSTEL_06450"/>
<evidence type="ECO:0000256" key="2">
    <source>
        <dbReference type="SAM" id="SignalP"/>
    </source>
</evidence>
<accession>A0A089LRS4</accession>
<dbReference type="STRING" id="169760.PSTEL_06450"/>
<dbReference type="AlphaFoldDB" id="A0A089LRS4"/>
<keyword evidence="2" id="KW-0732">Signal</keyword>
<sequence>MNRKYNSAAAGLLLAAMLGLSACSSGGDQTQGATAAPSATASPAGGQSAAPSESAANPPAVPSGSAAAGGTAGASAPAQASAAPNAAASDSRSVQSQLQELMELAKQGHAPGIPFAAHTGMIEDVKAAWGKPDIEEGAGKGIYATYQAKQAVIGFNKGSVIIDVRSSADELHRLTLQNIEASLGNPDEITTSGSDHIYTYKAGEQFQLKFVIPDQAGTVDHISVYSPSDAVNNMAG</sequence>
<dbReference type="RefSeq" id="WP_038694210.1">
    <property type="nucleotide sequence ID" value="NZ_CP009286.1"/>
</dbReference>
<feature type="chain" id="PRO_5039385215" description="DUF4309 domain-containing protein" evidence="2">
    <location>
        <begin position="23"/>
        <end position="236"/>
    </location>
</feature>
<proteinExistence type="predicted"/>
<dbReference type="Proteomes" id="UP000029507">
    <property type="component" value="Chromosome"/>
</dbReference>
<evidence type="ECO:0008006" key="5">
    <source>
        <dbReference type="Google" id="ProtNLM"/>
    </source>
</evidence>
<gene>
    <name evidence="3" type="ORF">PSTEL_06450</name>
</gene>
<protein>
    <recommendedName>
        <fullName evidence="5">DUF4309 domain-containing protein</fullName>
    </recommendedName>
</protein>
<dbReference type="Pfam" id="PF14172">
    <property type="entry name" value="DUF4309"/>
    <property type="match status" value="1"/>
</dbReference>
<feature type="signal peptide" evidence="2">
    <location>
        <begin position="1"/>
        <end position="22"/>
    </location>
</feature>
<dbReference type="EMBL" id="CP009286">
    <property type="protein sequence ID" value="AIQ62795.1"/>
    <property type="molecule type" value="Genomic_DNA"/>
</dbReference>
<feature type="region of interest" description="Disordered" evidence="1">
    <location>
        <begin position="25"/>
        <end position="94"/>
    </location>
</feature>
<evidence type="ECO:0000313" key="4">
    <source>
        <dbReference type="Proteomes" id="UP000029507"/>
    </source>
</evidence>
<dbReference type="OrthoDB" id="9790935at2"/>